<organism evidence="1 2">
    <name type="scientific">Nocardioides salarius</name>
    <dbReference type="NCBI Taxonomy" id="374513"/>
    <lineage>
        <taxon>Bacteria</taxon>
        <taxon>Bacillati</taxon>
        <taxon>Actinomycetota</taxon>
        <taxon>Actinomycetes</taxon>
        <taxon>Propionibacteriales</taxon>
        <taxon>Nocardioidaceae</taxon>
        <taxon>Nocardioides</taxon>
    </lineage>
</organism>
<evidence type="ECO:0000313" key="2">
    <source>
        <dbReference type="Proteomes" id="UP000732378"/>
    </source>
</evidence>
<reference evidence="1 2" key="1">
    <citation type="submission" date="2021-01" db="EMBL/GenBank/DDBJ databases">
        <title>Sequencing the genomes of 1000 actinobacteria strains.</title>
        <authorList>
            <person name="Klenk H.-P."/>
        </authorList>
    </citation>
    <scope>NUCLEOTIDE SEQUENCE [LARGE SCALE GENOMIC DNA]</scope>
    <source>
        <strain evidence="1 2">DSM 18239</strain>
    </source>
</reference>
<gene>
    <name evidence="1" type="ORF">JOE61_004096</name>
</gene>
<accession>A0ABS2MGG7</accession>
<proteinExistence type="predicted"/>
<dbReference type="EMBL" id="JAFBBZ010000001">
    <property type="protein sequence ID" value="MBM7510282.1"/>
    <property type="molecule type" value="Genomic_DNA"/>
</dbReference>
<dbReference type="RefSeq" id="WP_193670911.1">
    <property type="nucleotide sequence ID" value="NZ_JACDTV010000021.1"/>
</dbReference>
<sequence length="106" mass="12190">MPESRFKYLYERLGDDDFQLLVNALLTERYTDFYPLPLRQADGGRDGIRRSGKDLLIYQVKWSVNGREKKPVDALRAAVVAEEPNIRRLVTEGAKQYFLVTNVPSA</sequence>
<evidence type="ECO:0008006" key="3">
    <source>
        <dbReference type="Google" id="ProtNLM"/>
    </source>
</evidence>
<dbReference type="Proteomes" id="UP000732378">
    <property type="component" value="Unassembled WGS sequence"/>
</dbReference>
<keyword evidence="2" id="KW-1185">Reference proteome</keyword>
<name>A0ABS2MGG7_9ACTN</name>
<protein>
    <recommendedName>
        <fullName evidence="3">Restriction endonuclease type IV Mrr domain-containing protein</fullName>
    </recommendedName>
</protein>
<comment type="caution">
    <text evidence="1">The sequence shown here is derived from an EMBL/GenBank/DDBJ whole genome shotgun (WGS) entry which is preliminary data.</text>
</comment>
<evidence type="ECO:0000313" key="1">
    <source>
        <dbReference type="EMBL" id="MBM7510282.1"/>
    </source>
</evidence>